<reference evidence="3" key="1">
    <citation type="journal article" date="2019" name="Int. J. Syst. Evol. Microbiol.">
        <title>The Global Catalogue of Microorganisms (GCM) 10K type strain sequencing project: providing services to taxonomists for standard genome sequencing and annotation.</title>
        <authorList>
            <consortium name="The Broad Institute Genomics Platform"/>
            <consortium name="The Broad Institute Genome Sequencing Center for Infectious Disease"/>
            <person name="Wu L."/>
            <person name="Ma J."/>
        </authorList>
    </citation>
    <scope>NUCLEOTIDE SEQUENCE [LARGE SCALE GENOMIC DNA]</scope>
    <source>
        <strain evidence="3">JCM 17110</strain>
    </source>
</reference>
<dbReference type="EMBL" id="BAABCX010000005">
    <property type="protein sequence ID" value="GAA3547901.1"/>
    <property type="molecule type" value="Genomic_DNA"/>
</dbReference>
<keyword evidence="3" id="KW-1185">Reference proteome</keyword>
<evidence type="ECO:0000256" key="1">
    <source>
        <dbReference type="SAM" id="MobiDB-lite"/>
    </source>
</evidence>
<accession>A0ABP6WCD2</accession>
<protein>
    <submittedName>
        <fullName evidence="2">Uncharacterized protein</fullName>
    </submittedName>
</protein>
<name>A0ABP6WCD2_9GAMM</name>
<sequence length="42" mass="4377">MGQAATDMAHAYGSKLKDPVGDATAIHQIAGKYEKGDSQEGK</sequence>
<evidence type="ECO:0000313" key="3">
    <source>
        <dbReference type="Proteomes" id="UP001500795"/>
    </source>
</evidence>
<organism evidence="2 3">
    <name type="scientific">Zobellella aerophila</name>
    <dbReference type="NCBI Taxonomy" id="870480"/>
    <lineage>
        <taxon>Bacteria</taxon>
        <taxon>Pseudomonadati</taxon>
        <taxon>Pseudomonadota</taxon>
        <taxon>Gammaproteobacteria</taxon>
        <taxon>Aeromonadales</taxon>
        <taxon>Aeromonadaceae</taxon>
        <taxon>Zobellella</taxon>
    </lineage>
</organism>
<dbReference type="Proteomes" id="UP001500795">
    <property type="component" value="Unassembled WGS sequence"/>
</dbReference>
<feature type="region of interest" description="Disordered" evidence="1">
    <location>
        <begin position="1"/>
        <end position="21"/>
    </location>
</feature>
<proteinExistence type="predicted"/>
<evidence type="ECO:0000313" key="2">
    <source>
        <dbReference type="EMBL" id="GAA3547901.1"/>
    </source>
</evidence>
<comment type="caution">
    <text evidence="2">The sequence shown here is derived from an EMBL/GenBank/DDBJ whole genome shotgun (WGS) entry which is preliminary data.</text>
</comment>
<gene>
    <name evidence="2" type="ORF">GCM10022394_30040</name>
</gene>